<dbReference type="GO" id="GO:0005975">
    <property type="term" value="P:carbohydrate metabolic process"/>
    <property type="evidence" value="ECO:0007669"/>
    <property type="project" value="InterPro"/>
</dbReference>
<dbReference type="eggNOG" id="COG1579">
    <property type="taxonomic scope" value="Bacteria"/>
</dbReference>
<dbReference type="STRING" id="525254.HMPREF0072_1731"/>
<sequence length="637" mass="72767">MKRKSHKIIKACALGLSLLLIGGLGANILPKTYAEEQRQESNQEKRIINVHFNVGNQGYKIHYWHDGDANGQTHDFDGTDEYGPYININVKNDKTKLNFIIAKIEGNNWGEREYKGNVDGHRTIDLTKKDISQIWVEAGKEKYKLEGPSKPKVDDKIDWAEKINELINKIDDLKLSPGEKANLAIKLYEIKDSQGKRTEEDYKKAEEIFNQKAKEVENNNPGSGKVEISKEPTVEKITKDSTKIKGIGVPGAKIEIYYGFSENDMTHVNTKAITVDKDGNWSIDKPAYMGIQLGEIIWVSQIEEGKKPNKVLAKIENIPTSDFIKDKIRDIRAKDIRIWKGDTINWHEAYEIQGQADDDKYKFINDELRLAIKKDIDKRSSESKGEFKGKLEFTFRDGSKLKLDNTLYVFDNVEGPNENTPADAITIEMKLGIGARAKDNPKKIGNEENPVVYETYKVKPGTDIKKYKVEILKDTILNKIPLEPIEGYENPVWTSQNGTDFKVDKNNRVFTAKAVKKSENKKPNQPEQPNPEKKPEDKPKQKESKSRSYYNRLLAGAFQMPKQKTSKVTQDQYDRLRKAYMENKIMVKSAKFLLENAPNTIKPVKAKLERQVKNAEAIIARTEKILKKLDETGLYTK</sequence>
<dbReference type="RefSeq" id="WP_004828222.1">
    <property type="nucleotide sequence ID" value="NZ_GG666046.1"/>
</dbReference>
<evidence type="ECO:0000256" key="6">
    <source>
        <dbReference type="SAM" id="MobiDB-lite"/>
    </source>
</evidence>
<keyword evidence="3" id="KW-0378">Hydrolase</keyword>
<dbReference type="Proteomes" id="UP000005984">
    <property type="component" value="Unassembled WGS sequence"/>
</dbReference>
<organism evidence="8 9">
    <name type="scientific">Anaerococcus lactolyticus ATCC 51172</name>
    <dbReference type="NCBI Taxonomy" id="525254"/>
    <lineage>
        <taxon>Bacteria</taxon>
        <taxon>Bacillati</taxon>
        <taxon>Bacillota</taxon>
        <taxon>Tissierellia</taxon>
        <taxon>Tissierellales</taxon>
        <taxon>Peptoniphilaceae</taxon>
        <taxon>Anaerococcus</taxon>
    </lineage>
</organism>
<dbReference type="InterPro" id="IPR013784">
    <property type="entry name" value="Carb-bd-like_fold"/>
</dbReference>
<dbReference type="InterPro" id="IPR013783">
    <property type="entry name" value="Ig-like_fold"/>
</dbReference>
<evidence type="ECO:0000259" key="7">
    <source>
        <dbReference type="Pfam" id="PF03714"/>
    </source>
</evidence>
<feature type="compositionally biased region" description="Basic and acidic residues" evidence="6">
    <location>
        <begin position="516"/>
        <end position="546"/>
    </location>
</feature>
<keyword evidence="2" id="KW-0732">Signal</keyword>
<comment type="caution">
    <text evidence="8">The sequence shown here is derived from an EMBL/GenBank/DDBJ whole genome shotgun (WGS) entry which is preliminary data.</text>
</comment>
<evidence type="ECO:0000313" key="8">
    <source>
        <dbReference type="EMBL" id="EEI85754.1"/>
    </source>
</evidence>
<comment type="similarity">
    <text evidence="1">Belongs to the glycosyl hydrolase 13 family.</text>
</comment>
<dbReference type="Gene3D" id="2.60.40.1110">
    <property type="match status" value="1"/>
</dbReference>
<dbReference type="Pfam" id="PF03714">
    <property type="entry name" value="PUD"/>
    <property type="match status" value="1"/>
</dbReference>
<protein>
    <recommendedName>
        <fullName evidence="7">Pullulanase carbohydrate-binding module 41 domain-containing protein</fullName>
    </recommendedName>
</protein>
<dbReference type="EMBL" id="ABYO01000247">
    <property type="protein sequence ID" value="EEI85754.1"/>
    <property type="molecule type" value="Genomic_DNA"/>
</dbReference>
<feature type="region of interest" description="Disordered" evidence="6">
    <location>
        <begin position="514"/>
        <end position="546"/>
    </location>
</feature>
<dbReference type="AlphaFoldDB" id="C2BHB1"/>
<reference evidence="8 9" key="1">
    <citation type="submission" date="2008-10" db="EMBL/GenBank/DDBJ databases">
        <authorList>
            <person name="Qin X."/>
            <person name="Bachman B."/>
            <person name="Battles P."/>
            <person name="Bell A."/>
            <person name="Bess C."/>
            <person name="Bickham C."/>
            <person name="Chaboub L."/>
            <person name="Chen D."/>
            <person name="Coyle M."/>
            <person name="Deiros D.R."/>
            <person name="Dinh H."/>
            <person name="Forbes L."/>
            <person name="Fowler G."/>
            <person name="Francisco L."/>
            <person name="Fu Q."/>
            <person name="Gubbala S."/>
            <person name="Hale W."/>
            <person name="Han Y."/>
            <person name="Hemphill L."/>
            <person name="Highlander S.K."/>
            <person name="Hirani K."/>
            <person name="Hogues M."/>
            <person name="Jackson L."/>
            <person name="Jakkamsetti A."/>
            <person name="Javaid M."/>
            <person name="Jiang H."/>
            <person name="Korchina V."/>
            <person name="Kovar C."/>
            <person name="Lara F."/>
            <person name="Lee S."/>
            <person name="Mata R."/>
            <person name="Mathew T."/>
            <person name="Moen C."/>
            <person name="Morales K."/>
            <person name="Munidasa M."/>
            <person name="Nazareth L."/>
            <person name="Ngo R."/>
            <person name="Nguyen L."/>
            <person name="Okwuonu G."/>
            <person name="Ongeri F."/>
            <person name="Patil S."/>
            <person name="Petrosino J."/>
            <person name="Pham C."/>
            <person name="Pham P."/>
            <person name="Pu L.-L."/>
            <person name="Puazo M."/>
            <person name="Raj R."/>
            <person name="Reid J."/>
            <person name="Rouhana J."/>
            <person name="Saada N."/>
            <person name="Shang Y."/>
            <person name="Simmons D."/>
            <person name="Thornton R."/>
            <person name="Warren J."/>
            <person name="Weissenberger G."/>
            <person name="Zhang J."/>
            <person name="Zhang L."/>
            <person name="Zhou C."/>
            <person name="Zhu D."/>
            <person name="Muzny D."/>
            <person name="Worley K."/>
            <person name="Gibbs R."/>
        </authorList>
    </citation>
    <scope>NUCLEOTIDE SEQUENCE [LARGE SCALE GENOMIC DNA]</scope>
    <source>
        <strain evidence="8 9">ATCC 51172</strain>
    </source>
</reference>
<evidence type="ECO:0000256" key="2">
    <source>
        <dbReference type="ARBA" id="ARBA00022729"/>
    </source>
</evidence>
<keyword evidence="5" id="KW-0175">Coiled coil</keyword>
<evidence type="ECO:0000256" key="3">
    <source>
        <dbReference type="ARBA" id="ARBA00022801"/>
    </source>
</evidence>
<dbReference type="GO" id="GO:0030246">
    <property type="term" value="F:carbohydrate binding"/>
    <property type="evidence" value="ECO:0007669"/>
    <property type="project" value="InterPro"/>
</dbReference>
<dbReference type="CDD" id="cd10315">
    <property type="entry name" value="CBM41_pullulanase"/>
    <property type="match status" value="1"/>
</dbReference>
<evidence type="ECO:0000256" key="5">
    <source>
        <dbReference type="SAM" id="Coils"/>
    </source>
</evidence>
<feature type="domain" description="Pullulanase carbohydrate-binding module 41" evidence="7">
    <location>
        <begin position="49"/>
        <end position="143"/>
    </location>
</feature>
<keyword evidence="9" id="KW-1185">Reference proteome</keyword>
<proteinExistence type="inferred from homology"/>
<evidence type="ECO:0000256" key="4">
    <source>
        <dbReference type="ARBA" id="ARBA00023295"/>
    </source>
</evidence>
<gene>
    <name evidence="8" type="ORF">HMPREF0072_1731</name>
</gene>
<evidence type="ECO:0000313" key="9">
    <source>
        <dbReference type="Proteomes" id="UP000005984"/>
    </source>
</evidence>
<accession>C2BHB1</accession>
<dbReference type="SUPFAM" id="SSF49452">
    <property type="entry name" value="Starch-binding domain-like"/>
    <property type="match status" value="1"/>
</dbReference>
<evidence type="ECO:0000256" key="1">
    <source>
        <dbReference type="ARBA" id="ARBA00008061"/>
    </source>
</evidence>
<dbReference type="HOGENOM" id="CLU_429409_0_0_9"/>
<dbReference type="Gene3D" id="2.60.40.10">
    <property type="entry name" value="Immunoglobulins"/>
    <property type="match status" value="1"/>
</dbReference>
<dbReference type="GO" id="GO:0016798">
    <property type="term" value="F:hydrolase activity, acting on glycosyl bonds"/>
    <property type="evidence" value="ECO:0007669"/>
    <property type="project" value="UniProtKB-KW"/>
</dbReference>
<feature type="coiled-coil region" evidence="5">
    <location>
        <begin position="605"/>
        <end position="632"/>
    </location>
</feature>
<keyword evidence="4" id="KW-0326">Glycosidase</keyword>
<name>C2BHB1_9FIRM</name>
<dbReference type="InterPro" id="IPR005323">
    <property type="entry name" value="CBM41_pullulanase"/>
</dbReference>